<evidence type="ECO:0000313" key="2">
    <source>
        <dbReference type="Proteomes" id="UP000478740"/>
    </source>
</evidence>
<reference evidence="1 2" key="1">
    <citation type="submission" date="2019-11" db="EMBL/GenBank/DDBJ databases">
        <authorList>
            <person name="Dong K."/>
        </authorList>
    </citation>
    <scope>NUCLEOTIDE SEQUENCE [LARGE SCALE GENOMIC DNA]</scope>
    <source>
        <strain evidence="1 2">DK608</strain>
    </source>
</reference>
<comment type="caution">
    <text evidence="1">The sequence shown here is derived from an EMBL/GenBank/DDBJ whole genome shotgun (WGS) entry which is preliminary data.</text>
</comment>
<evidence type="ECO:0008006" key="3">
    <source>
        <dbReference type="Google" id="ProtNLM"/>
    </source>
</evidence>
<keyword evidence="2" id="KW-1185">Reference proteome</keyword>
<protein>
    <recommendedName>
        <fullName evidence="3">Class I SAM-dependent methyltransferase</fullName>
    </recommendedName>
</protein>
<dbReference type="CDD" id="cd02440">
    <property type="entry name" value="AdoMet_MTases"/>
    <property type="match status" value="1"/>
</dbReference>
<dbReference type="SUPFAM" id="SSF53335">
    <property type="entry name" value="S-adenosyl-L-methionine-dependent methyltransferases"/>
    <property type="match status" value="1"/>
</dbReference>
<dbReference type="AlphaFoldDB" id="A0A6L6IY33"/>
<evidence type="ECO:0000313" key="1">
    <source>
        <dbReference type="EMBL" id="MTH65153.1"/>
    </source>
</evidence>
<organism evidence="1 2">
    <name type="scientific">Paracoccus shanxieyensis</name>
    <dbReference type="NCBI Taxonomy" id="2675752"/>
    <lineage>
        <taxon>Bacteria</taxon>
        <taxon>Pseudomonadati</taxon>
        <taxon>Pseudomonadota</taxon>
        <taxon>Alphaproteobacteria</taxon>
        <taxon>Rhodobacterales</taxon>
        <taxon>Paracoccaceae</taxon>
        <taxon>Paracoccus</taxon>
    </lineage>
</organism>
<dbReference type="Proteomes" id="UP000478740">
    <property type="component" value="Unassembled WGS sequence"/>
</dbReference>
<dbReference type="EMBL" id="WMII01000011">
    <property type="protein sequence ID" value="MTH65153.1"/>
    <property type="molecule type" value="Genomic_DNA"/>
</dbReference>
<name>A0A6L6IY33_9RHOB</name>
<proteinExistence type="predicted"/>
<dbReference type="Gene3D" id="3.40.50.150">
    <property type="entry name" value="Vaccinia Virus protein VP39"/>
    <property type="match status" value="1"/>
</dbReference>
<dbReference type="InterPro" id="IPR029063">
    <property type="entry name" value="SAM-dependent_MTases_sf"/>
</dbReference>
<accession>A0A6L6IY33</accession>
<dbReference type="RefSeq" id="WP_155045032.1">
    <property type="nucleotide sequence ID" value="NZ_WMIH01000011.1"/>
</dbReference>
<gene>
    <name evidence="1" type="ORF">GL284_12840</name>
</gene>
<sequence length="233" mass="26454">MSFFADLNELDRFGVESNTNKASSWVPPGRQRESCEGLLKRYDFFLSRLRQQGASRILELGAGPDDNIGASLRMWKRYFREGAEIHVADNKPSAMNLRDEGFHPHVGDVGNISFLNMLARQTWDFVIDDASHIWTHQILAFRALFPALRSGGIFICEDLCTSFGQMRAAYSQGFDMRDPVQYFMALSRRTCDGRGREPDPPHDGYALSKADFDLVGQIHMIAWMNNAAIVIKR</sequence>